<evidence type="ECO:0000313" key="2">
    <source>
        <dbReference type="WBParaSite" id="jg25735"/>
    </source>
</evidence>
<sequence>MGHLRVTDPHWYSIPKSIRPTDNLMYPLCWLFHSSHSIPIPGERVFMKPSENTLLDFEVFSTTRSTNFTAWEIEK</sequence>
<proteinExistence type="predicted"/>
<name>A0A915E3A2_9BILA</name>
<protein>
    <submittedName>
        <fullName evidence="2">Uncharacterized protein</fullName>
    </submittedName>
</protein>
<keyword evidence="1" id="KW-1185">Reference proteome</keyword>
<dbReference type="Proteomes" id="UP000887574">
    <property type="component" value="Unplaced"/>
</dbReference>
<reference evidence="2" key="1">
    <citation type="submission" date="2022-11" db="UniProtKB">
        <authorList>
            <consortium name="WormBaseParasite"/>
        </authorList>
    </citation>
    <scope>IDENTIFICATION</scope>
</reference>
<evidence type="ECO:0000313" key="1">
    <source>
        <dbReference type="Proteomes" id="UP000887574"/>
    </source>
</evidence>
<dbReference type="WBParaSite" id="jg25735">
    <property type="protein sequence ID" value="jg25735"/>
    <property type="gene ID" value="jg25735"/>
</dbReference>
<organism evidence="1 2">
    <name type="scientific">Ditylenchus dipsaci</name>
    <dbReference type="NCBI Taxonomy" id="166011"/>
    <lineage>
        <taxon>Eukaryota</taxon>
        <taxon>Metazoa</taxon>
        <taxon>Ecdysozoa</taxon>
        <taxon>Nematoda</taxon>
        <taxon>Chromadorea</taxon>
        <taxon>Rhabditida</taxon>
        <taxon>Tylenchina</taxon>
        <taxon>Tylenchomorpha</taxon>
        <taxon>Sphaerularioidea</taxon>
        <taxon>Anguinidae</taxon>
        <taxon>Anguininae</taxon>
        <taxon>Ditylenchus</taxon>
    </lineage>
</organism>
<dbReference type="AlphaFoldDB" id="A0A915E3A2"/>
<accession>A0A915E3A2</accession>